<keyword evidence="3" id="KW-1185">Reference proteome</keyword>
<comment type="caution">
    <text evidence="2">The sequence shown here is derived from an EMBL/GenBank/DDBJ whole genome shotgun (WGS) entry which is preliminary data.</text>
</comment>
<dbReference type="Proteomes" id="UP001576780">
    <property type="component" value="Unassembled WGS sequence"/>
</dbReference>
<dbReference type="Gene3D" id="3.40.960.10">
    <property type="entry name" value="VSR Endonuclease"/>
    <property type="match status" value="1"/>
</dbReference>
<protein>
    <submittedName>
        <fullName evidence="2">DUF559 domain-containing protein</fullName>
    </submittedName>
</protein>
<organism evidence="2 3">
    <name type="scientific">Floridaenema evergladense BLCC-F167</name>
    <dbReference type="NCBI Taxonomy" id="3153639"/>
    <lineage>
        <taxon>Bacteria</taxon>
        <taxon>Bacillati</taxon>
        <taxon>Cyanobacteriota</taxon>
        <taxon>Cyanophyceae</taxon>
        <taxon>Oscillatoriophycideae</taxon>
        <taxon>Aerosakkonematales</taxon>
        <taxon>Aerosakkonemataceae</taxon>
        <taxon>Floridanema</taxon>
        <taxon>Floridanema evergladense</taxon>
    </lineage>
</organism>
<evidence type="ECO:0000313" key="3">
    <source>
        <dbReference type="Proteomes" id="UP001576780"/>
    </source>
</evidence>
<feature type="non-terminal residue" evidence="2">
    <location>
        <position position="1"/>
    </location>
</feature>
<name>A0ABV4WRC1_9CYAN</name>
<feature type="domain" description="DUF559" evidence="1">
    <location>
        <begin position="8"/>
        <end position="60"/>
    </location>
</feature>
<dbReference type="InterPro" id="IPR007569">
    <property type="entry name" value="DUF559"/>
</dbReference>
<gene>
    <name evidence="2" type="ORF">ACE1CA_23280</name>
</gene>
<dbReference type="EMBL" id="JBHFNT010000215">
    <property type="protein sequence ID" value="MFB2837461.1"/>
    <property type="molecule type" value="Genomic_DNA"/>
</dbReference>
<evidence type="ECO:0000313" key="2">
    <source>
        <dbReference type="EMBL" id="MFB2837461.1"/>
    </source>
</evidence>
<accession>A0ABV4WRC1</accession>
<reference evidence="2 3" key="1">
    <citation type="submission" date="2024-09" db="EMBL/GenBank/DDBJ databases">
        <title>Floridaenema gen nov. (Aerosakkonemataceae, Aerosakkonematales ord. nov., Cyanobacteria) from benthic tropical and subtropical fresh waters, with the description of four new species.</title>
        <authorList>
            <person name="Moretto J.A."/>
            <person name="Berthold D.E."/>
            <person name="Lefler F.W."/>
            <person name="Huang I.-S."/>
            <person name="Laughinghouse H. IV."/>
        </authorList>
    </citation>
    <scope>NUCLEOTIDE SEQUENCE [LARGE SCALE GENOMIC DNA]</scope>
    <source>
        <strain evidence="2 3">BLCC-F167</strain>
    </source>
</reference>
<sequence>NLGFRWAILEVDGYWHLPEKRAKEHERERMFEHLGVRVYRFDAKLCDNNPEAVVNEFIELISK</sequence>
<dbReference type="RefSeq" id="WP_413279809.1">
    <property type="nucleotide sequence ID" value="NZ_JBHFNT010000215.1"/>
</dbReference>
<proteinExistence type="predicted"/>
<evidence type="ECO:0000259" key="1">
    <source>
        <dbReference type="Pfam" id="PF04480"/>
    </source>
</evidence>
<dbReference type="Pfam" id="PF04480">
    <property type="entry name" value="DUF559"/>
    <property type="match status" value="1"/>
</dbReference>